<organism evidence="1 2">
    <name type="scientific">Coemansia helicoidea</name>
    <dbReference type="NCBI Taxonomy" id="1286919"/>
    <lineage>
        <taxon>Eukaryota</taxon>
        <taxon>Fungi</taxon>
        <taxon>Fungi incertae sedis</taxon>
        <taxon>Zoopagomycota</taxon>
        <taxon>Kickxellomycotina</taxon>
        <taxon>Kickxellomycetes</taxon>
        <taxon>Kickxellales</taxon>
        <taxon>Kickxellaceae</taxon>
        <taxon>Coemansia</taxon>
    </lineage>
</organism>
<reference evidence="1" key="1">
    <citation type="submission" date="2022-07" db="EMBL/GenBank/DDBJ databases">
        <title>Phylogenomic reconstructions and comparative analyses of Kickxellomycotina fungi.</title>
        <authorList>
            <person name="Reynolds N.K."/>
            <person name="Stajich J.E."/>
            <person name="Barry K."/>
            <person name="Grigoriev I.V."/>
            <person name="Crous P."/>
            <person name="Smith M.E."/>
        </authorList>
    </citation>
    <scope>NUCLEOTIDE SEQUENCE</scope>
    <source>
        <strain evidence="1">BCRC 34780</strain>
    </source>
</reference>
<gene>
    <name evidence="1" type="ORF">H4R21_001531</name>
</gene>
<proteinExistence type="predicted"/>
<evidence type="ECO:0000313" key="1">
    <source>
        <dbReference type="EMBL" id="KAJ2804727.1"/>
    </source>
</evidence>
<name>A0ACC1LBH4_9FUNG</name>
<evidence type="ECO:0000313" key="2">
    <source>
        <dbReference type="Proteomes" id="UP001140087"/>
    </source>
</evidence>
<accession>A0ACC1LBH4</accession>
<keyword evidence="2" id="KW-1185">Reference proteome</keyword>
<dbReference type="EMBL" id="JANBUN010000322">
    <property type="protein sequence ID" value="KAJ2804727.1"/>
    <property type="molecule type" value="Genomic_DNA"/>
</dbReference>
<protein>
    <submittedName>
        <fullName evidence="1">Uncharacterized protein</fullName>
    </submittedName>
</protein>
<sequence length="518" mass="53701">MAGRRRVGTLSNDGTAAGAKRRRAANGDAVPVKAAAAATKKAAVAKKAAAPRKATAPRKVAAPKKAAEPKKAAAPKKAAEPKKAAAPKKAAEPKKAAAPKKEAAAPGPLDAAPFLKARTEPVHALAQRATQSGGTLVFGNGDCGQLGLGEDMIERKKPFPMPALADVAVVDVVCGGLHTMALAEDGRLYSWGCNDQKALGRDGDEFTAAAVQGLDGVRIARVACSDSATFALGENGHVYAWGTFRSAEGIMGFSAAVLVQDRPVVINAFREPIVDLCAGVDHALALSASGKVYAWGYGQQGQLGRLVMERRRLHGLTPERLRLHDVERIGCGSYHSFAVTRDGAVYAWGLNNFRQLGLADGAGGLDEIVYDPTVIAALSGTKITRISGGEHHSIALAADGRLFSFGRSDSHQTGLPFATLPTDAVPDGDASAHKKAISAPTAIGDLPPIADFACGSNHNIALAADGRAYTWGYGEMLQCGNGEEEDVELPTLLQGQKLDGKTVLKVAAGGQHSVVLAK</sequence>
<comment type="caution">
    <text evidence="1">The sequence shown here is derived from an EMBL/GenBank/DDBJ whole genome shotgun (WGS) entry which is preliminary data.</text>
</comment>
<dbReference type="Proteomes" id="UP001140087">
    <property type="component" value="Unassembled WGS sequence"/>
</dbReference>